<evidence type="ECO:0000256" key="1">
    <source>
        <dbReference type="SAM" id="MobiDB-lite"/>
    </source>
</evidence>
<feature type="chain" id="PRO_5047096629" evidence="2">
    <location>
        <begin position="21"/>
        <end position="302"/>
    </location>
</feature>
<sequence>MRSVSKAAMVALAVSGLLSAASGVGMAESSGRGARATGGDGAGQVTQQNAAQEGRQNNSCADPGDINPLQGEAEARCLTVDKSKMLFSKVRGGGAKAKGGDSYLGSMFQRNTAQEGKQNNHCGNPNRVSIYDSAEVDCLALDKSVSKKTYTSGRGAKAEGGDGVYTVDQQNTAQEGRQNNNCGNPNLVTFNDSTKAKCVLVDKSVSKNTRTRGGGAKAEGGDSLGELFQQNTAQEGRQNNNCGNPNNATLSGPTEVTCVAVDESVEIDHPKKKHHGKKHHGKKHHGKKHHGKKHQGKKYGHR</sequence>
<organism evidence="3 4">
    <name type="scientific">Streptomyces meridianus</name>
    <dbReference type="NCBI Taxonomy" id="2938945"/>
    <lineage>
        <taxon>Bacteria</taxon>
        <taxon>Bacillati</taxon>
        <taxon>Actinomycetota</taxon>
        <taxon>Actinomycetes</taxon>
        <taxon>Kitasatosporales</taxon>
        <taxon>Streptomycetaceae</taxon>
        <taxon>Streptomyces</taxon>
    </lineage>
</organism>
<dbReference type="EMBL" id="JAMQGM010000037">
    <property type="protein sequence ID" value="MCM2579038.1"/>
    <property type="molecule type" value="Genomic_DNA"/>
</dbReference>
<protein>
    <submittedName>
        <fullName evidence="3">Uncharacterized protein</fullName>
    </submittedName>
</protein>
<evidence type="ECO:0000256" key="2">
    <source>
        <dbReference type="SAM" id="SignalP"/>
    </source>
</evidence>
<dbReference type="RefSeq" id="WP_251416407.1">
    <property type="nucleotide sequence ID" value="NZ_JAMQGM010000037.1"/>
</dbReference>
<evidence type="ECO:0000313" key="3">
    <source>
        <dbReference type="EMBL" id="MCM2579038.1"/>
    </source>
</evidence>
<gene>
    <name evidence="3" type="ORF">M1E25_17045</name>
</gene>
<evidence type="ECO:0000313" key="4">
    <source>
        <dbReference type="Proteomes" id="UP001167160"/>
    </source>
</evidence>
<feature type="compositionally biased region" description="Polar residues" evidence="1">
    <location>
        <begin position="44"/>
        <end position="60"/>
    </location>
</feature>
<comment type="caution">
    <text evidence="3">The sequence shown here is derived from an EMBL/GenBank/DDBJ whole genome shotgun (WGS) entry which is preliminary data.</text>
</comment>
<feature type="region of interest" description="Disordered" evidence="1">
    <location>
        <begin position="27"/>
        <end position="67"/>
    </location>
</feature>
<feature type="signal peptide" evidence="2">
    <location>
        <begin position="1"/>
        <end position="20"/>
    </location>
</feature>
<dbReference type="Proteomes" id="UP001167160">
    <property type="component" value="Unassembled WGS sequence"/>
</dbReference>
<keyword evidence="2" id="KW-0732">Signal</keyword>
<keyword evidence="4" id="KW-1185">Reference proteome</keyword>
<feature type="region of interest" description="Disordered" evidence="1">
    <location>
        <begin position="235"/>
        <end position="302"/>
    </location>
</feature>
<feature type="compositionally biased region" description="Basic residues" evidence="1">
    <location>
        <begin position="270"/>
        <end position="302"/>
    </location>
</feature>
<reference evidence="3" key="1">
    <citation type="journal article" date="2023" name="Int. J. Syst. Evol. Microbiol.">
        <title>Streptomyces meridianus sp. nov. isolated from brackish water of the Tagus estuary in Alcochete, Portugal.</title>
        <authorList>
            <person name="Santos J.D.N."/>
            <person name="Klimek D."/>
            <person name="Calusinska M."/>
            <person name="Lobo Da Cunha A."/>
            <person name="Catita J."/>
            <person name="Goncalves H."/>
            <person name="Gonzalez I."/>
            <person name="Reyes F."/>
            <person name="Lage O.M."/>
        </authorList>
    </citation>
    <scope>NUCLEOTIDE SEQUENCE</scope>
    <source>
        <strain evidence="3">MTZ3.1</strain>
    </source>
</reference>
<accession>A0ABT0X933</accession>
<name>A0ABT0X933_9ACTN</name>
<proteinExistence type="predicted"/>